<keyword evidence="2" id="KW-0732">Signal</keyword>
<feature type="compositionally biased region" description="Basic and acidic residues" evidence="1">
    <location>
        <begin position="455"/>
        <end position="470"/>
    </location>
</feature>
<evidence type="ECO:0000256" key="2">
    <source>
        <dbReference type="SAM" id="SignalP"/>
    </source>
</evidence>
<gene>
    <name evidence="3" type="ORF">Cvel_26211</name>
</gene>
<feature type="region of interest" description="Disordered" evidence="1">
    <location>
        <begin position="34"/>
        <end position="66"/>
    </location>
</feature>
<evidence type="ECO:0000256" key="1">
    <source>
        <dbReference type="SAM" id="MobiDB-lite"/>
    </source>
</evidence>
<accession>A0A0G4HD80</accession>
<feature type="chain" id="PRO_5005191311" evidence="2">
    <location>
        <begin position="18"/>
        <end position="538"/>
    </location>
</feature>
<name>A0A0G4HD80_9ALVE</name>
<sequence>MRLFPLFSLVFLPSLRGLFLWSLSLFLCGAGGPQDKKVGSHQREKVSESVSAPFSPTGERGPQGGVEQLLQIRRHRPELGETVARLPGEPGDGNRTPPHLSALSEQKARTLSGAGRGTRRRSRRTGIQQKKRTGHPISSSNTPLGLEEEQPKDETLDLPKQQRTNELKGEVDLSQTHPDQHKAPHSPSPSRRAVTVTSFVEDAHRSVPLRAFQTRKIRGTQALSLKFVSTSTEREGGIVERTKESSDRSSDNVPIGRHTSSFNAASPQRGTGTGFFQKTLSDKGAVGESPPSTTASAETASAGSGEMQQKFEQQKTAAQEKKTEAETAENERTEAEKEAEEADKKAREKEESDPASPEAINLRKEATTKKQAARQKKKEAEKKRETAKLTQEAADMFKEAAGKETEAKEAKTKADEAKTAADTAESQAKQAEDAAKTAFETAKQEPDWDPSVELPEQKNAKKLRHQADLKKKEADRLRILADVAQRAVKLAKEVAEFATKKASGQIPPDPEESAVGISSEAGASNALTASMRAVGLGF</sequence>
<feature type="compositionally biased region" description="Basic and acidic residues" evidence="1">
    <location>
        <begin position="378"/>
        <end position="387"/>
    </location>
</feature>
<feature type="compositionally biased region" description="Basic residues" evidence="1">
    <location>
        <begin position="117"/>
        <end position="134"/>
    </location>
</feature>
<evidence type="ECO:0000313" key="3">
    <source>
        <dbReference type="EMBL" id="CEM41730.1"/>
    </source>
</evidence>
<reference evidence="3" key="1">
    <citation type="submission" date="2014-11" db="EMBL/GenBank/DDBJ databases">
        <authorList>
            <person name="Otto D Thomas"/>
            <person name="Naeem Raeece"/>
        </authorList>
    </citation>
    <scope>NUCLEOTIDE SEQUENCE</scope>
</reference>
<feature type="compositionally biased region" description="Basic and acidic residues" evidence="1">
    <location>
        <begin position="395"/>
        <end position="419"/>
    </location>
</feature>
<feature type="region of interest" description="Disordered" evidence="1">
    <location>
        <begin position="230"/>
        <end position="470"/>
    </location>
</feature>
<feature type="signal peptide" evidence="2">
    <location>
        <begin position="1"/>
        <end position="17"/>
    </location>
</feature>
<dbReference type="AlphaFoldDB" id="A0A0G4HD80"/>
<proteinExistence type="predicted"/>
<protein>
    <submittedName>
        <fullName evidence="3">Uncharacterized protein</fullName>
    </submittedName>
</protein>
<dbReference type="EMBL" id="CDMZ01002298">
    <property type="protein sequence ID" value="CEM41730.1"/>
    <property type="molecule type" value="Genomic_DNA"/>
</dbReference>
<feature type="compositionally biased region" description="Basic and acidic residues" evidence="1">
    <location>
        <begin position="232"/>
        <end position="250"/>
    </location>
</feature>
<feature type="compositionally biased region" description="Basic and acidic residues" evidence="1">
    <location>
        <begin position="34"/>
        <end position="47"/>
    </location>
</feature>
<feature type="compositionally biased region" description="Low complexity" evidence="1">
    <location>
        <begin position="288"/>
        <end position="317"/>
    </location>
</feature>
<organism evidence="3">
    <name type="scientific">Chromera velia CCMP2878</name>
    <dbReference type="NCBI Taxonomy" id="1169474"/>
    <lineage>
        <taxon>Eukaryota</taxon>
        <taxon>Sar</taxon>
        <taxon>Alveolata</taxon>
        <taxon>Colpodellida</taxon>
        <taxon>Chromeraceae</taxon>
        <taxon>Chromera</taxon>
    </lineage>
</organism>
<feature type="compositionally biased region" description="Basic and acidic residues" evidence="1">
    <location>
        <begin position="318"/>
        <end position="352"/>
    </location>
</feature>
<feature type="region of interest" description="Disordered" evidence="1">
    <location>
        <begin position="81"/>
        <end position="195"/>
    </location>
</feature>
<feature type="compositionally biased region" description="Polar residues" evidence="1">
    <location>
        <begin position="258"/>
        <end position="279"/>
    </location>
</feature>
<dbReference type="VEuPathDB" id="CryptoDB:Cvel_26211"/>